<sequence length="396" mass="46174">MSETSDNREETSECEPGKIMRKGYHRKGYQRHDYTRNGQYIPGSYVSSAYVPPRCVKDMGKPGRGKKTLPIPGGDIHLTQYGYSVHKSDKERQNALREASHDYGELAVLRRMNLIRNIQAVPENKEAMSRDVDYMSNLYAKLKKKHEDYMSRKSNSRKSNSRKSNSQRSKSQRSKSKSRKSGSKYSSRQNQRGGQNSDTSDTSDTSESTDYNMIVDKINLPQKEYMEEKSMFSQKRHCDETGCHVTNKIREQHTIDGREILYYTINKEDIDDILNLDRQYLDSDITRDQVISKINENKGYLIGIKVDGKLQGYYQYQQINDNQVKIIWFCANKGFGTPLYIFMEKYFELNNYNKIIISVSLEDKYNVNRLNFWYKMGFVADTNITGQKQIIMMKDI</sequence>
<keyword evidence="3" id="KW-0808">Transferase</keyword>
<dbReference type="GO" id="GO:0016747">
    <property type="term" value="F:acyltransferase activity, transferring groups other than amino-acyl groups"/>
    <property type="evidence" value="ECO:0007669"/>
    <property type="project" value="InterPro"/>
</dbReference>
<name>A0A3Q8U7K3_9VIRU</name>
<feature type="compositionally biased region" description="Basic and acidic residues" evidence="1">
    <location>
        <begin position="1"/>
        <end position="18"/>
    </location>
</feature>
<dbReference type="InterPro" id="IPR000182">
    <property type="entry name" value="GNAT_dom"/>
</dbReference>
<evidence type="ECO:0000313" key="3">
    <source>
        <dbReference type="EMBL" id="AZL89162.1"/>
    </source>
</evidence>
<feature type="region of interest" description="Disordered" evidence="1">
    <location>
        <begin position="145"/>
        <end position="214"/>
    </location>
</feature>
<dbReference type="InterPro" id="IPR016181">
    <property type="entry name" value="Acyl_CoA_acyltransferase"/>
</dbReference>
<evidence type="ECO:0000259" key="2">
    <source>
        <dbReference type="PROSITE" id="PS51186"/>
    </source>
</evidence>
<reference evidence="3" key="1">
    <citation type="submission" date="2018-03" db="EMBL/GenBank/DDBJ databases">
        <title>Draft genome sequences of Megaviruse, new member of the family Mimiviridae isolated from water in Shanghai, China.</title>
        <authorList>
            <person name="Xia Y."/>
        </authorList>
    </citation>
    <scope>NUCLEOTIDE SEQUENCE</scope>
    <source>
        <strain evidence="3">SH</strain>
    </source>
</reference>
<feature type="compositionally biased region" description="Low complexity" evidence="1">
    <location>
        <begin position="197"/>
        <end position="210"/>
    </location>
</feature>
<feature type="compositionally biased region" description="Basic residues" evidence="1">
    <location>
        <begin position="19"/>
        <end position="29"/>
    </location>
</feature>
<feature type="region of interest" description="Disordered" evidence="1">
    <location>
        <begin position="1"/>
        <end position="38"/>
    </location>
</feature>
<dbReference type="SUPFAM" id="SSF55729">
    <property type="entry name" value="Acyl-CoA N-acyltransferases (Nat)"/>
    <property type="match status" value="1"/>
</dbReference>
<feature type="domain" description="N-acetyltransferase" evidence="2">
    <location>
        <begin position="260"/>
        <end position="396"/>
    </location>
</feature>
<dbReference type="KEGG" id="vg:80525948"/>
<proteinExistence type="predicted"/>
<dbReference type="GeneID" id="80525948"/>
<dbReference type="Gene3D" id="3.40.630.30">
    <property type="match status" value="1"/>
</dbReference>
<feature type="compositionally biased region" description="Basic residues" evidence="1">
    <location>
        <begin position="170"/>
        <end position="182"/>
    </location>
</feature>
<dbReference type="RefSeq" id="YP_010788653.1">
    <property type="nucleotide sequence ID" value="NC_075367.1"/>
</dbReference>
<dbReference type="PROSITE" id="PS51186">
    <property type="entry name" value="GNAT"/>
    <property type="match status" value="1"/>
</dbReference>
<organism evidence="3">
    <name type="scientific">Megavirus baoshan</name>
    <dbReference type="NCBI Taxonomy" id="2496520"/>
    <lineage>
        <taxon>Viruses</taxon>
        <taxon>Varidnaviria</taxon>
        <taxon>Bamfordvirae</taxon>
        <taxon>Nucleocytoviricota</taxon>
        <taxon>Megaviricetes</taxon>
        <taxon>Imitervirales</taxon>
        <taxon>Mimiviridae</taxon>
        <taxon>Megamimivirinae</taxon>
        <taxon>Megavirus</taxon>
        <taxon>Megavirus baoshanense</taxon>
    </lineage>
</organism>
<accession>A0A3Q8U7K3</accession>
<protein>
    <submittedName>
        <fullName evidence="3">Putative N-acetyltransferase</fullName>
    </submittedName>
</protein>
<dbReference type="EMBL" id="MH046811">
    <property type="protein sequence ID" value="AZL89162.1"/>
    <property type="molecule type" value="Genomic_DNA"/>
</dbReference>
<evidence type="ECO:0000256" key="1">
    <source>
        <dbReference type="SAM" id="MobiDB-lite"/>
    </source>
</evidence>